<evidence type="ECO:0000313" key="5">
    <source>
        <dbReference type="EMBL" id="BBY63630.1"/>
    </source>
</evidence>
<gene>
    <name evidence="5" type="ORF">MHEL_18730</name>
</gene>
<keyword evidence="3" id="KW-0503">Monooxygenase</keyword>
<protein>
    <recommendedName>
        <fullName evidence="1">propane 2-monooxygenase</fullName>
        <ecNumber evidence="1">1.14.13.227</ecNumber>
    </recommendedName>
</protein>
<sequence length="330" mass="36381">MTALASTYEKLTLHQQIAPEDGAVQGWPLHFPDGSAPLSADSTAVASHDWYGFRDPNELIYVNWVAGVHDAESDLAGHLERFAAALSSHAVSADWLGDGAASVLAVLPYTDRAYFRVLSRAQRLALSDTVTLPLVFDAADKLRHVEHAAAHRAAIENTFTPTLFDDVGELWAHSGGWLPLRLAIEELLATDDWVEALLATNLVIEPLVGRWIREHYVRPIALTHGDNFAPAIIDVWSADLNRSRAWTFALIDYLAADPTYGPDNSDVIAGWAHRWEHLARAAATSLAPLLDDISRAETQQAESWRTVVEQYDAEVAGRWRTQLLTPAGER</sequence>
<keyword evidence="2" id="KW-0560">Oxidoreductase</keyword>
<reference evidence="5 6" key="1">
    <citation type="journal article" date="2019" name="Emerg. Microbes Infect.">
        <title>Comprehensive subspecies identification of 175 nontuberculous mycobacteria species based on 7547 genomic profiles.</title>
        <authorList>
            <person name="Matsumoto Y."/>
            <person name="Kinjo T."/>
            <person name="Motooka D."/>
            <person name="Nabeya D."/>
            <person name="Jung N."/>
            <person name="Uechi K."/>
            <person name="Horii T."/>
            <person name="Iida T."/>
            <person name="Fujita J."/>
            <person name="Nakamura S."/>
        </authorList>
    </citation>
    <scope>NUCLEOTIDE SEQUENCE [LARGE SCALE GENOMIC DNA]</scope>
    <source>
        <strain evidence="5 6">JCM 30396</strain>
    </source>
</reference>
<keyword evidence="6" id="KW-1185">Reference proteome</keyword>
<dbReference type="AlphaFoldDB" id="A0A7I7T3T9"/>
<dbReference type="KEGG" id="mhev:MHEL_18730"/>
<name>A0A7I7T3T9_9MYCO</name>
<accession>A0A7I7T3T9</accession>
<evidence type="ECO:0000256" key="2">
    <source>
        <dbReference type="ARBA" id="ARBA00023002"/>
    </source>
</evidence>
<dbReference type="RefSeq" id="WP_163747264.1">
    <property type="nucleotide sequence ID" value="NZ_AP022596.1"/>
</dbReference>
<dbReference type="EMBL" id="AP022596">
    <property type="protein sequence ID" value="BBY63630.1"/>
    <property type="molecule type" value="Genomic_DNA"/>
</dbReference>
<dbReference type="InterPro" id="IPR012348">
    <property type="entry name" value="RNR-like"/>
</dbReference>
<comment type="catalytic activity">
    <reaction evidence="4">
        <text>propane + NADH + O2 + H(+) = propan-2-ol + NAD(+) + H2O</text>
        <dbReference type="Rhea" id="RHEA:49992"/>
        <dbReference type="ChEBI" id="CHEBI:15377"/>
        <dbReference type="ChEBI" id="CHEBI:15378"/>
        <dbReference type="ChEBI" id="CHEBI:15379"/>
        <dbReference type="ChEBI" id="CHEBI:17824"/>
        <dbReference type="ChEBI" id="CHEBI:32879"/>
        <dbReference type="ChEBI" id="CHEBI:57540"/>
        <dbReference type="ChEBI" id="CHEBI:57945"/>
        <dbReference type="EC" id="1.14.13.227"/>
    </reaction>
</comment>
<dbReference type="Proteomes" id="UP000467148">
    <property type="component" value="Chromosome"/>
</dbReference>
<evidence type="ECO:0000256" key="3">
    <source>
        <dbReference type="ARBA" id="ARBA00023033"/>
    </source>
</evidence>
<dbReference type="Pfam" id="PF02332">
    <property type="entry name" value="Phenol_Hydrox"/>
    <property type="match status" value="1"/>
</dbReference>
<evidence type="ECO:0000256" key="4">
    <source>
        <dbReference type="ARBA" id="ARBA00048941"/>
    </source>
</evidence>
<proteinExistence type="predicted"/>
<dbReference type="InterPro" id="IPR003430">
    <property type="entry name" value="Phenol_Hydrox"/>
</dbReference>
<dbReference type="GO" id="GO:0004497">
    <property type="term" value="F:monooxygenase activity"/>
    <property type="evidence" value="ECO:0007669"/>
    <property type="project" value="UniProtKB-KW"/>
</dbReference>
<dbReference type="InterPro" id="IPR009078">
    <property type="entry name" value="Ferritin-like_SF"/>
</dbReference>
<dbReference type="Gene3D" id="1.10.620.20">
    <property type="entry name" value="Ribonucleotide Reductase, subunit A"/>
    <property type="match status" value="1"/>
</dbReference>
<evidence type="ECO:0000313" key="6">
    <source>
        <dbReference type="Proteomes" id="UP000467148"/>
    </source>
</evidence>
<organism evidence="5 6">
    <name type="scientific">Mycolicibacterium helvum</name>
    <dbReference type="NCBI Taxonomy" id="1534349"/>
    <lineage>
        <taxon>Bacteria</taxon>
        <taxon>Bacillati</taxon>
        <taxon>Actinomycetota</taxon>
        <taxon>Actinomycetes</taxon>
        <taxon>Mycobacteriales</taxon>
        <taxon>Mycobacteriaceae</taxon>
        <taxon>Mycolicibacterium</taxon>
    </lineage>
</organism>
<dbReference type="EC" id="1.14.13.227" evidence="1"/>
<dbReference type="SUPFAM" id="SSF47240">
    <property type="entry name" value="Ferritin-like"/>
    <property type="match status" value="1"/>
</dbReference>
<evidence type="ECO:0000256" key="1">
    <source>
        <dbReference type="ARBA" id="ARBA00012710"/>
    </source>
</evidence>